<dbReference type="Proteomes" id="UP001293593">
    <property type="component" value="Unassembled WGS sequence"/>
</dbReference>
<evidence type="ECO:0000313" key="2">
    <source>
        <dbReference type="EMBL" id="KAK4280810.1"/>
    </source>
</evidence>
<dbReference type="AlphaFoldDB" id="A0AAE1N127"/>
<organism evidence="2 3">
    <name type="scientific">Acacia crassicarpa</name>
    <name type="common">northern wattle</name>
    <dbReference type="NCBI Taxonomy" id="499986"/>
    <lineage>
        <taxon>Eukaryota</taxon>
        <taxon>Viridiplantae</taxon>
        <taxon>Streptophyta</taxon>
        <taxon>Embryophyta</taxon>
        <taxon>Tracheophyta</taxon>
        <taxon>Spermatophyta</taxon>
        <taxon>Magnoliopsida</taxon>
        <taxon>eudicotyledons</taxon>
        <taxon>Gunneridae</taxon>
        <taxon>Pentapetalae</taxon>
        <taxon>rosids</taxon>
        <taxon>fabids</taxon>
        <taxon>Fabales</taxon>
        <taxon>Fabaceae</taxon>
        <taxon>Caesalpinioideae</taxon>
        <taxon>mimosoid clade</taxon>
        <taxon>Acacieae</taxon>
        <taxon>Acacia</taxon>
    </lineage>
</organism>
<reference evidence="2" key="1">
    <citation type="submission" date="2023-10" db="EMBL/GenBank/DDBJ databases">
        <title>Chromosome-level genome of the transformable northern wattle, Acacia crassicarpa.</title>
        <authorList>
            <person name="Massaro I."/>
            <person name="Sinha N.R."/>
            <person name="Poethig S."/>
            <person name="Leichty A.R."/>
        </authorList>
    </citation>
    <scope>NUCLEOTIDE SEQUENCE</scope>
    <source>
        <strain evidence="2">Acra3RX</strain>
        <tissue evidence="2">Leaf</tissue>
    </source>
</reference>
<proteinExistence type="predicted"/>
<keyword evidence="3" id="KW-1185">Reference proteome</keyword>
<evidence type="ECO:0000256" key="1">
    <source>
        <dbReference type="SAM" id="MobiDB-lite"/>
    </source>
</evidence>
<protein>
    <submittedName>
        <fullName evidence="2">Uncharacterized protein</fullName>
    </submittedName>
</protein>
<accession>A0AAE1N127</accession>
<gene>
    <name evidence="2" type="ORF">QN277_012382</name>
</gene>
<feature type="region of interest" description="Disordered" evidence="1">
    <location>
        <begin position="80"/>
        <end position="103"/>
    </location>
</feature>
<name>A0AAE1N127_9FABA</name>
<evidence type="ECO:0000313" key="3">
    <source>
        <dbReference type="Proteomes" id="UP001293593"/>
    </source>
</evidence>
<sequence>MIRSRKKVRAGNGIFTEEHSLVSRDEEWMHYEELPQESANQGVKENKWRLFKEAVMREEEDWWSGHRWKESIRVEKPLMLPPPERYKTPTTLPEIRDVGSKNQLRDVGSKNHLSFNSNPPLLIFYLQLPRKQRPNLNKAAASGE</sequence>
<comment type="caution">
    <text evidence="2">The sequence shown here is derived from an EMBL/GenBank/DDBJ whole genome shotgun (WGS) entry which is preliminary data.</text>
</comment>
<feature type="compositionally biased region" description="Basic and acidic residues" evidence="1">
    <location>
        <begin position="94"/>
        <end position="103"/>
    </location>
</feature>
<dbReference type="EMBL" id="JAWXYG010000002">
    <property type="protein sequence ID" value="KAK4280810.1"/>
    <property type="molecule type" value="Genomic_DNA"/>
</dbReference>